<feature type="transmembrane region" description="Helical" evidence="3">
    <location>
        <begin position="1336"/>
        <end position="1362"/>
    </location>
</feature>
<evidence type="ECO:0000256" key="1">
    <source>
        <dbReference type="SAM" id="Coils"/>
    </source>
</evidence>
<feature type="compositionally biased region" description="Acidic residues" evidence="2">
    <location>
        <begin position="1462"/>
        <end position="1475"/>
    </location>
</feature>
<dbReference type="SUPFAM" id="SSF47676">
    <property type="entry name" value="Conserved domain common to transcription factors TFIIS, elongin A, CRSP70"/>
    <property type="match status" value="1"/>
</dbReference>
<keyword evidence="1" id="KW-0175">Coiled coil</keyword>
<feature type="transmembrane region" description="Helical" evidence="3">
    <location>
        <begin position="229"/>
        <end position="246"/>
    </location>
</feature>
<dbReference type="PANTHER" id="PTHR45615">
    <property type="entry name" value="MYOSIN HEAVY CHAIN, NON-MUSCLE"/>
    <property type="match status" value="1"/>
</dbReference>
<keyword evidence="3" id="KW-1133">Transmembrane helix</keyword>
<dbReference type="EMBL" id="LSRX01001079">
    <property type="protein sequence ID" value="OLP83950.1"/>
    <property type="molecule type" value="Genomic_DNA"/>
</dbReference>
<dbReference type="OrthoDB" id="437672at2759"/>
<evidence type="ECO:0000256" key="3">
    <source>
        <dbReference type="SAM" id="Phobius"/>
    </source>
</evidence>
<sequence length="1749" mass="194041">MSRHPAARTRLLRQLLRCPAGKYDSEEEQQHRHTRHLDHIGVCLLLALYAATLHSLSSGAELPVLEPPRLVVAAQLAVGLLAVFNLYVEIYSLPRGTKEAEDDFLVTYGPFGRWVYLTHQTIGALAVHALASAVLPSLSRRLAYGNYRLSPVIGACGVFVTIQYFNLVKRHPEHEKVCQLWAARGVRFGVLDALRHVLPMGVSVLDILFKHRDTLLEAMPSPSGLVRLHLLYVIVFLVGIHLNHHLTGRWPYGFMKHVPGCRFQSWPELTMPSKRILKRWQSEATRRRRAALAKYRQGLNGKWESNAKKALAKRVKQKSLRIGPLLARCKAAQDASLERNLAKAQKLVKVLQEADQDVLSQLVPQLESLPVTAALLRRTLIPKFLRETACKFPSIKSKVTPIIQKWREIYVEDRARQIGQKKEAFKRSRKGTPATSQSRPDLPLEPEPTQPTEPVNTRQQKAPMRQMHILVGLFGNRGILSMPHRSALAGVFHGMEHPGPSLNQALRAPRLQEELQTAQALCLDLDDFRQLQPVWVKGRMEESGHEDAEKRSLIATAIFLGTAQACLKGCYITATAQKVECGHLVRPISCVHPPTSMPSASLLKASGQMQQISGARCCDPLDVALQLAKLPHCRRVAVLRCTPFEAPRSLQRKYSHIYEDQVFLRTTYFEAFERLARDLPLPPDEAIKEGCVVYTSGVGVLRGPLKDGVPWLEQPPQVDVVWFGLPAHPEIGEQETYAREEDGKLVKAALDRAFSWACAHGADAIVMPAMSGLGSFRHPRLHFGGLVHEVARMHQRHLPIVCVASDAPAHRGEWWPPFEEAVTKGRPVPPPLVHVPPIPLMNDRLVGKDGSTLLEKRRKQLGVWSIHGRRLIRFTNLHKSLSAAATNSEARLNFAESGRASTRLNVDMQSMTKLLRRLLVLAAVSHHVDAITFKTAARAPVQKVRELLQAMRQEMAEDAERDEAVHEKQACWCNSNIYAKQSAVSTNQNQIAALTSSNNRLTADTARWTSESEQMTKDISDAEADMVSAKELRQGQQQAFEKEEARLVGLVSEIDEAFKQVESDNEAAGSLLAKYQKAFRTKMDTDVGSSPYLKTFLNMNLSTGRSFLQREPLKAEGVEAVLNGIKNDTTATLTAARGQETRRIQSHTKLLQDKATQVKALEQQKQDRRKATADAAETKASNKDIIANLEVQIAEDSAFLADVKSRCQVMDQEWAQRQRTRAEEVEAIAKAMEILKEEAVKEALLQEPTKQSASFWGHFNAGSFLQEQAVSHERRKLSEALLKVGQRHDLRLVTLAFRAKIDNFATVKKGGLQLVGCNIASAIECLRDGRVGIDMILTVMSALVLLNTDMMMVMARVLVGVFDDGDGAADATAALISLSSSMATMSMMIIIIIVIIMKAILLLPGFLSSCRSSMAGTQSSRHEHHAIWCRTMWETMTVAYDADDVAVGKRDGDAGTERGVVDVDDGGGDDRDDGFDGGNNDDNGDNDNDEAIENMTIALEKEQQNEVKHRKYCADQLDDNEVDAKEKNDAKQQQSADEMGLQAEIAATTNEAAILQSEVDELLAQAQLASQNREKENGEFQSLTLEQREKKRALEQALAVLKDTYSSEGASMFQLDQSESPAGFGAYQRASGGKSVLTTIQQVIADTETLSAEAAQAEAAAQQNYEAFAAETADAVKLKREGIRKLNDKHAKQEVQLAETAEAKRCFDLKMWGCCDFLLSQFEVSQKARAEELQALERARDVLSGALTG</sequence>
<keyword evidence="3" id="KW-0812">Transmembrane</keyword>
<comment type="caution">
    <text evidence="4">The sequence shown here is derived from an EMBL/GenBank/DDBJ whole genome shotgun (WGS) entry which is preliminary data.</text>
</comment>
<feature type="compositionally biased region" description="Basic and acidic residues" evidence="2">
    <location>
        <begin position="1448"/>
        <end position="1461"/>
    </location>
</feature>
<dbReference type="PANTHER" id="PTHR45615:SF66">
    <property type="entry name" value="CARD DOMAIN-CONTAINING PROTEIN"/>
    <property type="match status" value="1"/>
</dbReference>
<keyword evidence="5" id="KW-1185">Reference proteome</keyword>
<evidence type="ECO:0008006" key="6">
    <source>
        <dbReference type="Google" id="ProtNLM"/>
    </source>
</evidence>
<accession>A0A1Q9CM17</accession>
<feature type="transmembrane region" description="Helical" evidence="3">
    <location>
        <begin position="40"/>
        <end position="60"/>
    </location>
</feature>
<protein>
    <recommendedName>
        <fullName evidence="6">TFIIS N-terminal domain-containing protein</fullName>
    </recommendedName>
</protein>
<dbReference type="InterPro" id="IPR035441">
    <property type="entry name" value="TFIIS/LEDGF_dom_sf"/>
</dbReference>
<feature type="transmembrane region" description="Helical" evidence="3">
    <location>
        <begin position="114"/>
        <end position="135"/>
    </location>
</feature>
<keyword evidence="3" id="KW-0472">Membrane</keyword>
<feature type="region of interest" description="Disordered" evidence="2">
    <location>
        <begin position="421"/>
        <end position="462"/>
    </location>
</feature>
<gene>
    <name evidence="4" type="ORF">AK812_SmicGene35233</name>
</gene>
<name>A0A1Q9CM17_SYMMI</name>
<reference evidence="4 5" key="1">
    <citation type="submission" date="2016-02" db="EMBL/GenBank/DDBJ databases">
        <title>Genome analysis of coral dinoflagellate symbionts highlights evolutionary adaptations to a symbiotic lifestyle.</title>
        <authorList>
            <person name="Aranda M."/>
            <person name="Li Y."/>
            <person name="Liew Y.J."/>
            <person name="Baumgarten S."/>
            <person name="Simakov O."/>
            <person name="Wilson M."/>
            <person name="Piel J."/>
            <person name="Ashoor H."/>
            <person name="Bougouffa S."/>
            <person name="Bajic V.B."/>
            <person name="Ryu T."/>
            <person name="Ravasi T."/>
            <person name="Bayer T."/>
            <person name="Micklem G."/>
            <person name="Kim H."/>
            <person name="Bhak J."/>
            <person name="Lajeunesse T.C."/>
            <person name="Voolstra C.R."/>
        </authorList>
    </citation>
    <scope>NUCLEOTIDE SEQUENCE [LARGE SCALE GENOMIC DNA]</scope>
    <source>
        <strain evidence="4 5">CCMP2467</strain>
    </source>
</reference>
<evidence type="ECO:0000313" key="4">
    <source>
        <dbReference type="EMBL" id="OLP83950.1"/>
    </source>
</evidence>
<evidence type="ECO:0000256" key="2">
    <source>
        <dbReference type="SAM" id="MobiDB-lite"/>
    </source>
</evidence>
<feature type="transmembrane region" description="Helical" evidence="3">
    <location>
        <begin position="1382"/>
        <end position="1407"/>
    </location>
</feature>
<feature type="transmembrane region" description="Helical" evidence="3">
    <location>
        <begin position="147"/>
        <end position="167"/>
    </location>
</feature>
<feature type="region of interest" description="Disordered" evidence="2">
    <location>
        <begin position="1448"/>
        <end position="1489"/>
    </location>
</feature>
<proteinExistence type="predicted"/>
<dbReference type="Proteomes" id="UP000186817">
    <property type="component" value="Unassembled WGS sequence"/>
</dbReference>
<feature type="transmembrane region" description="Helical" evidence="3">
    <location>
        <begin position="72"/>
        <end position="93"/>
    </location>
</feature>
<dbReference type="Gene3D" id="1.20.930.10">
    <property type="entry name" value="Conserved domain common to transcription factors TFIIS, elongin A, CRSP70"/>
    <property type="match status" value="1"/>
</dbReference>
<evidence type="ECO:0000313" key="5">
    <source>
        <dbReference type="Proteomes" id="UP000186817"/>
    </source>
</evidence>
<feature type="coiled-coil region" evidence="1">
    <location>
        <begin position="1514"/>
        <end position="1579"/>
    </location>
</feature>
<feature type="coiled-coil region" evidence="1">
    <location>
        <begin position="1144"/>
        <end position="1181"/>
    </location>
</feature>
<organism evidence="4 5">
    <name type="scientific">Symbiodinium microadriaticum</name>
    <name type="common">Dinoflagellate</name>
    <name type="synonym">Zooxanthella microadriatica</name>
    <dbReference type="NCBI Taxonomy" id="2951"/>
    <lineage>
        <taxon>Eukaryota</taxon>
        <taxon>Sar</taxon>
        <taxon>Alveolata</taxon>
        <taxon>Dinophyceae</taxon>
        <taxon>Suessiales</taxon>
        <taxon>Symbiodiniaceae</taxon>
        <taxon>Symbiodinium</taxon>
    </lineage>
</organism>